<accession>A0A5S5C6I7</accession>
<keyword evidence="2 3" id="KW-0378">Hydrolase</keyword>
<dbReference type="Pfam" id="PF13279">
    <property type="entry name" value="4HBT_2"/>
    <property type="match status" value="1"/>
</dbReference>
<dbReference type="CDD" id="cd00586">
    <property type="entry name" value="4HBT"/>
    <property type="match status" value="1"/>
</dbReference>
<evidence type="ECO:0000256" key="1">
    <source>
        <dbReference type="ARBA" id="ARBA00005953"/>
    </source>
</evidence>
<dbReference type="GO" id="GO:0047617">
    <property type="term" value="F:fatty acyl-CoA hydrolase activity"/>
    <property type="evidence" value="ECO:0007669"/>
    <property type="project" value="TreeGrafter"/>
</dbReference>
<dbReference type="EMBL" id="VNHU01000004">
    <property type="protein sequence ID" value="TYP74218.1"/>
    <property type="molecule type" value="Genomic_DNA"/>
</dbReference>
<dbReference type="RefSeq" id="WP_148782339.1">
    <property type="nucleotide sequence ID" value="NZ_VNHU01000004.1"/>
</dbReference>
<evidence type="ECO:0000256" key="2">
    <source>
        <dbReference type="ARBA" id="ARBA00022801"/>
    </source>
</evidence>
<dbReference type="AlphaFoldDB" id="A0A5S5C6I7"/>
<dbReference type="SUPFAM" id="SSF54637">
    <property type="entry name" value="Thioesterase/thiol ester dehydrase-isomerase"/>
    <property type="match status" value="1"/>
</dbReference>
<dbReference type="OrthoDB" id="9800856at2"/>
<comment type="caution">
    <text evidence="3">The sequence shown here is derived from an EMBL/GenBank/DDBJ whole genome shotgun (WGS) entry which is preliminary data.</text>
</comment>
<dbReference type="Proteomes" id="UP000324376">
    <property type="component" value="Unassembled WGS sequence"/>
</dbReference>
<dbReference type="NCBIfam" id="TIGR00051">
    <property type="entry name" value="YbgC/FadM family acyl-CoA thioesterase"/>
    <property type="match status" value="1"/>
</dbReference>
<protein>
    <submittedName>
        <fullName evidence="3">Acyl-CoA thioester hydrolase</fullName>
    </submittedName>
</protein>
<proteinExistence type="inferred from homology"/>
<dbReference type="PANTHER" id="PTHR31793:SF27">
    <property type="entry name" value="NOVEL THIOESTERASE SUPERFAMILY DOMAIN AND SAPOSIN A-TYPE DOMAIN CONTAINING PROTEIN (0610012H03RIK)"/>
    <property type="match status" value="1"/>
</dbReference>
<evidence type="ECO:0000313" key="3">
    <source>
        <dbReference type="EMBL" id="TYP74218.1"/>
    </source>
</evidence>
<sequence length="149" mass="17471">MKRKNRSKERVTNLTNRHQVRVRFNDCDPLNIVWHGIYVTYFEEGREAFGRNENISYLDVKSNNFVTPIVNFNCDHKLPLTYGDVATIETIFVDSPAAKMIFKYNVYNQREELVCSGETTQVFLDMDGNMSLTIPDFFMEWKRKVGLVD</sequence>
<dbReference type="PANTHER" id="PTHR31793">
    <property type="entry name" value="4-HYDROXYBENZOYL-COA THIOESTERASE FAMILY MEMBER"/>
    <property type="match status" value="1"/>
</dbReference>
<dbReference type="InterPro" id="IPR029069">
    <property type="entry name" value="HotDog_dom_sf"/>
</dbReference>
<organism evidence="3 4">
    <name type="scientific">Aquimarina intermedia</name>
    <dbReference type="NCBI Taxonomy" id="350814"/>
    <lineage>
        <taxon>Bacteria</taxon>
        <taxon>Pseudomonadati</taxon>
        <taxon>Bacteroidota</taxon>
        <taxon>Flavobacteriia</taxon>
        <taxon>Flavobacteriales</taxon>
        <taxon>Flavobacteriaceae</taxon>
        <taxon>Aquimarina</taxon>
    </lineage>
</organism>
<comment type="similarity">
    <text evidence="1">Belongs to the 4-hydroxybenzoyl-CoA thioesterase family.</text>
</comment>
<reference evidence="3 4" key="1">
    <citation type="submission" date="2019-07" db="EMBL/GenBank/DDBJ databases">
        <title>Genomic Encyclopedia of Archaeal and Bacterial Type Strains, Phase II (KMG-II): from individual species to whole genera.</title>
        <authorList>
            <person name="Goeker M."/>
        </authorList>
    </citation>
    <scope>NUCLEOTIDE SEQUENCE [LARGE SCALE GENOMIC DNA]</scope>
    <source>
        <strain evidence="3 4">DSM 17527</strain>
    </source>
</reference>
<dbReference type="InterPro" id="IPR050563">
    <property type="entry name" value="4-hydroxybenzoyl-CoA_TE"/>
</dbReference>
<dbReference type="InterPro" id="IPR006684">
    <property type="entry name" value="YbgC/YbaW"/>
</dbReference>
<gene>
    <name evidence="3" type="ORF">BD809_10433</name>
</gene>
<name>A0A5S5C6I7_9FLAO</name>
<dbReference type="Gene3D" id="3.10.129.10">
    <property type="entry name" value="Hotdog Thioesterase"/>
    <property type="match status" value="1"/>
</dbReference>
<evidence type="ECO:0000313" key="4">
    <source>
        <dbReference type="Proteomes" id="UP000324376"/>
    </source>
</evidence>
<keyword evidence="4" id="KW-1185">Reference proteome</keyword>